<protein>
    <submittedName>
        <fullName evidence="1">Uncharacterized protein</fullName>
    </submittedName>
</protein>
<reference evidence="1 2" key="1">
    <citation type="journal article" date="2013" name="Curr. Biol.">
        <title>The Genome of the Foraminiferan Reticulomyxa filosa.</title>
        <authorList>
            <person name="Glockner G."/>
            <person name="Hulsmann N."/>
            <person name="Schleicher M."/>
            <person name="Noegel A.A."/>
            <person name="Eichinger L."/>
            <person name="Gallinger C."/>
            <person name="Pawlowski J."/>
            <person name="Sierra R."/>
            <person name="Euteneuer U."/>
            <person name="Pillet L."/>
            <person name="Moustafa A."/>
            <person name="Platzer M."/>
            <person name="Groth M."/>
            <person name="Szafranski K."/>
            <person name="Schliwa M."/>
        </authorList>
    </citation>
    <scope>NUCLEOTIDE SEQUENCE [LARGE SCALE GENOMIC DNA]</scope>
</reference>
<accession>X6LHC6</accession>
<evidence type="ECO:0000313" key="2">
    <source>
        <dbReference type="Proteomes" id="UP000023152"/>
    </source>
</evidence>
<name>X6LHC6_RETFI</name>
<gene>
    <name evidence="1" type="ORF">RFI_36444</name>
</gene>
<comment type="caution">
    <text evidence="1">The sequence shown here is derived from an EMBL/GenBank/DDBJ whole genome shotgun (WGS) entry which is preliminary data.</text>
</comment>
<proteinExistence type="predicted"/>
<feature type="non-terminal residue" evidence="1">
    <location>
        <position position="1"/>
    </location>
</feature>
<dbReference type="OMA" id="TENVHIC"/>
<organism evidence="1 2">
    <name type="scientific">Reticulomyxa filosa</name>
    <dbReference type="NCBI Taxonomy" id="46433"/>
    <lineage>
        <taxon>Eukaryota</taxon>
        <taxon>Sar</taxon>
        <taxon>Rhizaria</taxon>
        <taxon>Retaria</taxon>
        <taxon>Foraminifera</taxon>
        <taxon>Monothalamids</taxon>
        <taxon>Reticulomyxidae</taxon>
        <taxon>Reticulomyxa</taxon>
    </lineage>
</organism>
<keyword evidence="2" id="KW-1185">Reference proteome</keyword>
<dbReference type="PANTHER" id="PTHR22796">
    <property type="entry name" value="URG4-RELATED"/>
    <property type="match status" value="1"/>
</dbReference>
<dbReference type="PANTHER" id="PTHR22796:SF1">
    <property type="entry name" value="VWFA DOMAIN-CONTAINING PROTEIN"/>
    <property type="match status" value="1"/>
</dbReference>
<dbReference type="AlphaFoldDB" id="X6LHC6"/>
<dbReference type="Proteomes" id="UP000023152">
    <property type="component" value="Unassembled WGS sequence"/>
</dbReference>
<evidence type="ECO:0000313" key="1">
    <source>
        <dbReference type="EMBL" id="ETO00994.1"/>
    </source>
</evidence>
<sequence length="268" mass="31148">KHNCSQLLPKYKKIHEGRHKCTENVHICQNTCRACGYYCTKPFGHSGAHSTAHGNMSNCEFMVENDSSVEFNEKMTKRITDPSTLTEKIVVEDTIRVYTTGDTAEAEICDFFCEKMGRGHFHLIKCNKHGDESCDVMETINNETYYLQRHANPDECGGRNDLDKVTHEYYWEKCLKFEDPCKLSQKQFERCDHFCSHSDHEKTKDNCGEANKSYCIERLWHALVTEEKSDFIDLTVMDGHVFPCSHPSGKYHMLRIYCMHFVEITRNS</sequence>
<dbReference type="OrthoDB" id="166993at2759"/>
<dbReference type="EMBL" id="ASPP01039495">
    <property type="protein sequence ID" value="ETO00994.1"/>
    <property type="molecule type" value="Genomic_DNA"/>
</dbReference>